<evidence type="ECO:0000256" key="2">
    <source>
        <dbReference type="ARBA" id="ARBA00022448"/>
    </source>
</evidence>
<dbReference type="InterPro" id="IPR001851">
    <property type="entry name" value="ABC_transp_permease"/>
</dbReference>
<dbReference type="GO" id="GO:0015190">
    <property type="term" value="F:L-leucine transmembrane transporter activity"/>
    <property type="evidence" value="ECO:0007669"/>
    <property type="project" value="TreeGrafter"/>
</dbReference>
<dbReference type="GO" id="GO:0015188">
    <property type="term" value="F:L-isoleucine transmembrane transporter activity"/>
    <property type="evidence" value="ECO:0007669"/>
    <property type="project" value="TreeGrafter"/>
</dbReference>
<feature type="transmembrane region" description="Helical" evidence="10">
    <location>
        <begin position="156"/>
        <end position="175"/>
    </location>
</feature>
<dbReference type="AlphaFoldDB" id="A0A398CZB3"/>
<feature type="transmembrane region" description="Helical" evidence="10">
    <location>
        <begin position="196"/>
        <end position="223"/>
    </location>
</feature>
<keyword evidence="3" id="KW-1003">Cell membrane</keyword>
<feature type="transmembrane region" description="Helical" evidence="10">
    <location>
        <begin position="103"/>
        <end position="127"/>
    </location>
</feature>
<organism evidence="11 12">
    <name type="scientific">Candidatus Cryosericum terrychapinii</name>
    <dbReference type="NCBI Taxonomy" id="2290919"/>
    <lineage>
        <taxon>Bacteria</taxon>
        <taxon>Pseudomonadati</taxon>
        <taxon>Caldisericota/Cryosericota group</taxon>
        <taxon>Candidatus Cryosericota</taxon>
        <taxon>Candidatus Cryosericia</taxon>
        <taxon>Candidatus Cryosericales</taxon>
        <taxon>Candidatus Cryosericaceae</taxon>
        <taxon>Candidatus Cryosericum</taxon>
    </lineage>
</organism>
<dbReference type="PANTHER" id="PTHR11795">
    <property type="entry name" value="BRANCHED-CHAIN AMINO ACID TRANSPORT SYSTEM PERMEASE PROTEIN LIVH"/>
    <property type="match status" value="1"/>
</dbReference>
<evidence type="ECO:0000256" key="1">
    <source>
        <dbReference type="ARBA" id="ARBA00004651"/>
    </source>
</evidence>
<keyword evidence="4" id="KW-0997">Cell inner membrane</keyword>
<evidence type="ECO:0000313" key="12">
    <source>
        <dbReference type="Proteomes" id="UP000266328"/>
    </source>
</evidence>
<dbReference type="Pfam" id="PF02653">
    <property type="entry name" value="BPD_transp_2"/>
    <property type="match status" value="1"/>
</dbReference>
<evidence type="ECO:0000256" key="9">
    <source>
        <dbReference type="ARBA" id="ARBA00037998"/>
    </source>
</evidence>
<dbReference type="GO" id="GO:0042941">
    <property type="term" value="P:D-alanine transmembrane transport"/>
    <property type="evidence" value="ECO:0007669"/>
    <property type="project" value="TreeGrafter"/>
</dbReference>
<comment type="similarity">
    <text evidence="9">Belongs to the binding-protein-dependent transport system permease family. LivHM subfamily.</text>
</comment>
<evidence type="ECO:0000256" key="7">
    <source>
        <dbReference type="ARBA" id="ARBA00022989"/>
    </source>
</evidence>
<gene>
    <name evidence="11" type="ORF">SMC7_05570</name>
</gene>
<accession>A0A398CZB3</accession>
<feature type="transmembrane region" description="Helical" evidence="10">
    <location>
        <begin position="60"/>
        <end position="82"/>
    </location>
</feature>
<dbReference type="EMBL" id="QXIS01000032">
    <property type="protein sequence ID" value="RIE05868.1"/>
    <property type="molecule type" value="Genomic_DNA"/>
</dbReference>
<proteinExistence type="inferred from homology"/>
<dbReference type="GO" id="GO:1903806">
    <property type="term" value="P:L-isoleucine import across plasma membrane"/>
    <property type="evidence" value="ECO:0007669"/>
    <property type="project" value="TreeGrafter"/>
</dbReference>
<evidence type="ECO:0000313" key="11">
    <source>
        <dbReference type="EMBL" id="RIE05868.1"/>
    </source>
</evidence>
<evidence type="ECO:0000256" key="8">
    <source>
        <dbReference type="ARBA" id="ARBA00023136"/>
    </source>
</evidence>
<keyword evidence="2" id="KW-0813">Transport</keyword>
<evidence type="ECO:0000256" key="6">
    <source>
        <dbReference type="ARBA" id="ARBA00022970"/>
    </source>
</evidence>
<dbReference type="GO" id="GO:0005886">
    <property type="term" value="C:plasma membrane"/>
    <property type="evidence" value="ECO:0007669"/>
    <property type="project" value="UniProtKB-SubCell"/>
</dbReference>
<name>A0A398CZB3_9BACT</name>
<dbReference type="GO" id="GO:0015192">
    <property type="term" value="F:L-phenylalanine transmembrane transporter activity"/>
    <property type="evidence" value="ECO:0007669"/>
    <property type="project" value="TreeGrafter"/>
</dbReference>
<evidence type="ECO:0000256" key="5">
    <source>
        <dbReference type="ARBA" id="ARBA00022692"/>
    </source>
</evidence>
<dbReference type="Proteomes" id="UP000266328">
    <property type="component" value="Unassembled WGS sequence"/>
</dbReference>
<dbReference type="InterPro" id="IPR052157">
    <property type="entry name" value="BCAA_transport_permease"/>
</dbReference>
<protein>
    <submittedName>
        <fullName evidence="11">Branched-chain amino acid ABC transporter permease</fullName>
    </submittedName>
</protein>
<keyword evidence="12" id="KW-1185">Reference proteome</keyword>
<feature type="transmembrane region" description="Helical" evidence="10">
    <location>
        <begin position="279"/>
        <end position="298"/>
    </location>
</feature>
<keyword evidence="7 10" id="KW-1133">Transmembrane helix</keyword>
<keyword evidence="8 10" id="KW-0472">Membrane</keyword>
<keyword evidence="6" id="KW-0029">Amino-acid transport</keyword>
<dbReference type="OrthoDB" id="9807115at2"/>
<dbReference type="CDD" id="cd06582">
    <property type="entry name" value="TM_PBP1_LivH_like"/>
    <property type="match status" value="1"/>
</dbReference>
<dbReference type="PANTHER" id="PTHR11795:SF371">
    <property type="entry name" value="HIGH-AFFINITY BRANCHED-CHAIN AMINO ACID TRANSPORT SYSTEM PERMEASE PROTEIN LIVH"/>
    <property type="match status" value="1"/>
</dbReference>
<evidence type="ECO:0000256" key="4">
    <source>
        <dbReference type="ARBA" id="ARBA00022519"/>
    </source>
</evidence>
<reference evidence="11 12" key="1">
    <citation type="submission" date="2018-09" db="EMBL/GenBank/DDBJ databases">
        <title>Discovery and Ecogenomic Context for Candidatus Cryosericales, a Global Caldiserica Order Active in Thawing Permafrost.</title>
        <authorList>
            <person name="Martinez M.A."/>
            <person name="Woodcroft B.J."/>
            <person name="Ignacio Espinoza J.C."/>
            <person name="Zayed A."/>
            <person name="Singleton C.M."/>
            <person name="Boyd J."/>
            <person name="Li Y.-F."/>
            <person name="Purvine S."/>
            <person name="Maughan H."/>
            <person name="Hodgkins S.B."/>
            <person name="Anderson D."/>
            <person name="Sederholm M."/>
            <person name="Temperton B."/>
            <person name="Saleska S.R."/>
            <person name="Tyson G.W."/>
            <person name="Rich V.I."/>
        </authorList>
    </citation>
    <scope>NUCLEOTIDE SEQUENCE [LARGE SCALE GENOMIC DNA]</scope>
    <source>
        <strain evidence="11 12">SMC7</strain>
    </source>
</reference>
<dbReference type="RefSeq" id="WP_119089361.1">
    <property type="nucleotide sequence ID" value="NZ_QXIS01000032.1"/>
</dbReference>
<dbReference type="GO" id="GO:0005304">
    <property type="term" value="F:L-valine transmembrane transporter activity"/>
    <property type="evidence" value="ECO:0007669"/>
    <property type="project" value="TreeGrafter"/>
</dbReference>
<evidence type="ECO:0000256" key="3">
    <source>
        <dbReference type="ARBA" id="ARBA00022475"/>
    </source>
</evidence>
<feature type="transmembrane region" description="Helical" evidence="10">
    <location>
        <begin position="12"/>
        <end position="32"/>
    </location>
</feature>
<sequence>MGQFLQQLINGIQIGSIYALIALGYTMVYGIVRLINFAHADIFMFGAYMGFFLAPKMAMIFGGAFVPTIIAAMLITGLLGFIMEKLAYRPLRYKSRLSALITALGVSIFLENFCAMDFVLFGVHFVFGPTYRKFPDLIVAKNIPIPGNLGLNISNVLLLDVGVSVILMVLLFWFVNKTLIGKQMRAVAFDKPTASLMGINIDVVISTAFIVGPALAGAGGILYGTTYGMLASPFLGIWPGLKAFIAAVLGGIGNIPGAVLGAYIMGISEAFATSVNSNLGYGIAFAILIGILLIRPSGLLGKFMPEKV</sequence>
<dbReference type="GO" id="GO:0015808">
    <property type="term" value="P:L-alanine transport"/>
    <property type="evidence" value="ECO:0007669"/>
    <property type="project" value="TreeGrafter"/>
</dbReference>
<keyword evidence="5 10" id="KW-0812">Transmembrane</keyword>
<comment type="caution">
    <text evidence="11">The sequence shown here is derived from an EMBL/GenBank/DDBJ whole genome shotgun (WGS) entry which is preliminary data.</text>
</comment>
<feature type="transmembrane region" description="Helical" evidence="10">
    <location>
        <begin position="243"/>
        <end position="267"/>
    </location>
</feature>
<evidence type="ECO:0000256" key="10">
    <source>
        <dbReference type="SAM" id="Phobius"/>
    </source>
</evidence>
<comment type="subcellular location">
    <subcellularLocation>
        <location evidence="1">Cell membrane</location>
        <topology evidence="1">Multi-pass membrane protein</topology>
    </subcellularLocation>
</comment>